<dbReference type="Proteomes" id="UP001420932">
    <property type="component" value="Unassembled WGS sequence"/>
</dbReference>
<evidence type="ECO:0000256" key="2">
    <source>
        <dbReference type="ARBA" id="ARBA00022840"/>
    </source>
</evidence>
<keyword evidence="2" id="KW-0067">ATP-binding</keyword>
<protein>
    <submittedName>
        <fullName evidence="3">Uncharacterized protein</fullName>
    </submittedName>
</protein>
<dbReference type="GO" id="GO:0140662">
    <property type="term" value="F:ATP-dependent protein folding chaperone"/>
    <property type="evidence" value="ECO:0007669"/>
    <property type="project" value="InterPro"/>
</dbReference>
<evidence type="ECO:0000256" key="1">
    <source>
        <dbReference type="ARBA" id="ARBA00022741"/>
    </source>
</evidence>
<dbReference type="Pfam" id="PF00012">
    <property type="entry name" value="HSP70"/>
    <property type="match status" value="1"/>
</dbReference>
<keyword evidence="1" id="KW-0547">Nucleotide-binding</keyword>
<sequence>MNVPAIHGGLLKPDVVEGTDDERVWRLPHWDLFETNKRDDGIDLLKDNQALQRLIGTDDKAKMDLSSLTQTNIRMVEVIWNTWLVTFGAHGSFRWDERMSLGSYLHDRNTWLVTFGAHNSFRWDERMSLGSYLHDRNTWLVTFGAHNSFRWDEMMSLGSYLHDRNTWLVVPPLENVPDSQAVQCDKDQFISWDSGHQPEGKYEEHGDVTEKFYLIWIPVLGDQVMNEIKLAKLQVDEKTRSREAIRLKIQ</sequence>
<evidence type="ECO:0000313" key="3">
    <source>
        <dbReference type="EMBL" id="KAK9169466.1"/>
    </source>
</evidence>
<evidence type="ECO:0000313" key="4">
    <source>
        <dbReference type="Proteomes" id="UP001420932"/>
    </source>
</evidence>
<reference evidence="3 4" key="1">
    <citation type="submission" date="2024-01" db="EMBL/GenBank/DDBJ databases">
        <title>Genome assemblies of Stephania.</title>
        <authorList>
            <person name="Yang L."/>
        </authorList>
    </citation>
    <scope>NUCLEOTIDE SEQUENCE [LARGE SCALE GENOMIC DNA]</scope>
    <source>
        <strain evidence="3">YNDBR</strain>
        <tissue evidence="3">Leaf</tissue>
    </source>
</reference>
<comment type="caution">
    <text evidence="3">The sequence shown here is derived from an EMBL/GenBank/DDBJ whole genome shotgun (WGS) entry which is preliminary data.</text>
</comment>
<gene>
    <name evidence="3" type="ORF">Syun_001606</name>
</gene>
<accession>A0AAP0QB27</accession>
<proteinExistence type="predicted"/>
<dbReference type="EMBL" id="JBBNAF010000001">
    <property type="protein sequence ID" value="KAK9169466.1"/>
    <property type="molecule type" value="Genomic_DNA"/>
</dbReference>
<organism evidence="3 4">
    <name type="scientific">Stephania yunnanensis</name>
    <dbReference type="NCBI Taxonomy" id="152371"/>
    <lineage>
        <taxon>Eukaryota</taxon>
        <taxon>Viridiplantae</taxon>
        <taxon>Streptophyta</taxon>
        <taxon>Embryophyta</taxon>
        <taxon>Tracheophyta</taxon>
        <taxon>Spermatophyta</taxon>
        <taxon>Magnoliopsida</taxon>
        <taxon>Ranunculales</taxon>
        <taxon>Menispermaceae</taxon>
        <taxon>Menispermoideae</taxon>
        <taxon>Cissampelideae</taxon>
        <taxon>Stephania</taxon>
    </lineage>
</organism>
<dbReference type="AlphaFoldDB" id="A0AAP0QB27"/>
<keyword evidence="4" id="KW-1185">Reference proteome</keyword>
<dbReference type="InterPro" id="IPR013126">
    <property type="entry name" value="Hsp_70_fam"/>
</dbReference>
<name>A0AAP0QB27_9MAGN</name>
<dbReference type="GO" id="GO:0005524">
    <property type="term" value="F:ATP binding"/>
    <property type="evidence" value="ECO:0007669"/>
    <property type="project" value="UniProtKB-KW"/>
</dbReference>